<sequence>MQFRVVTIIALAASEATNQCGNGQELKCCNKNLGAAGSGNGGLVSALNGLTLVDECSSLSVTGLIGVSDLLKSHCKQTVVCCNAGSTQQNGLVNIAPPIQCLSINGLV</sequence>
<dbReference type="OrthoDB" id="4225815at2759"/>
<name>A0A9P1GYT0_9PEZI</name>
<gene>
    <name evidence="3" type="ORF">PPNO1_LOCUS2543</name>
</gene>
<comment type="similarity">
    <text evidence="2">Belongs to the fungal hydrophobin family.</text>
</comment>
<evidence type="ECO:0000313" key="3">
    <source>
        <dbReference type="EMBL" id="CAI4212795.1"/>
    </source>
</evidence>
<protein>
    <recommendedName>
        <fullName evidence="2">Hydrophobin</fullName>
    </recommendedName>
</protein>
<evidence type="ECO:0000313" key="4">
    <source>
        <dbReference type="Proteomes" id="UP000838763"/>
    </source>
</evidence>
<accession>A0A9P1GYT0</accession>
<dbReference type="InterPro" id="IPR001338">
    <property type="entry name" value="Class_I_Hydrophobin"/>
</dbReference>
<dbReference type="Pfam" id="PF01185">
    <property type="entry name" value="Hydrophobin"/>
    <property type="match status" value="1"/>
</dbReference>
<dbReference type="AlphaFoldDB" id="A0A9P1GYT0"/>
<keyword evidence="1 2" id="KW-1015">Disulfide bond</keyword>
<keyword evidence="2" id="KW-0732">Signal</keyword>
<organism evidence="3 4">
    <name type="scientific">Parascedosporium putredinis</name>
    <dbReference type="NCBI Taxonomy" id="1442378"/>
    <lineage>
        <taxon>Eukaryota</taxon>
        <taxon>Fungi</taxon>
        <taxon>Dikarya</taxon>
        <taxon>Ascomycota</taxon>
        <taxon>Pezizomycotina</taxon>
        <taxon>Sordariomycetes</taxon>
        <taxon>Hypocreomycetidae</taxon>
        <taxon>Microascales</taxon>
        <taxon>Microascaceae</taxon>
        <taxon>Parascedosporium</taxon>
    </lineage>
</organism>
<keyword evidence="4" id="KW-1185">Reference proteome</keyword>
<dbReference type="CDD" id="cd23507">
    <property type="entry name" value="hydrophobin_I"/>
    <property type="match status" value="1"/>
</dbReference>
<evidence type="ECO:0000256" key="1">
    <source>
        <dbReference type="ARBA" id="ARBA00023157"/>
    </source>
</evidence>
<comment type="subcellular location">
    <subcellularLocation>
        <location evidence="2">Secreted</location>
        <location evidence="2">Cell wall</location>
    </subcellularLocation>
</comment>
<evidence type="ECO:0000256" key="2">
    <source>
        <dbReference type="RuleBase" id="RU365009"/>
    </source>
</evidence>
<keyword evidence="2" id="KW-0964">Secreted</keyword>
<reference evidence="3" key="1">
    <citation type="submission" date="2022-11" db="EMBL/GenBank/DDBJ databases">
        <authorList>
            <person name="Scott C."/>
            <person name="Bruce N."/>
        </authorList>
    </citation>
    <scope>NUCLEOTIDE SEQUENCE</scope>
</reference>
<dbReference type="GO" id="GO:0005199">
    <property type="term" value="F:structural constituent of cell wall"/>
    <property type="evidence" value="ECO:0007669"/>
    <property type="project" value="InterPro"/>
</dbReference>
<dbReference type="Proteomes" id="UP000838763">
    <property type="component" value="Unassembled WGS sequence"/>
</dbReference>
<dbReference type="SMART" id="SM00075">
    <property type="entry name" value="HYDRO"/>
    <property type="match status" value="1"/>
</dbReference>
<proteinExistence type="inferred from homology"/>
<dbReference type="EMBL" id="CALLCH030000006">
    <property type="protein sequence ID" value="CAI4212795.1"/>
    <property type="molecule type" value="Genomic_DNA"/>
</dbReference>
<comment type="caution">
    <text evidence="3">The sequence shown here is derived from an EMBL/GenBank/DDBJ whole genome shotgun (WGS) entry which is preliminary data.</text>
</comment>
<keyword evidence="2" id="KW-0134">Cell wall</keyword>
<dbReference type="GO" id="GO:0009277">
    <property type="term" value="C:fungal-type cell wall"/>
    <property type="evidence" value="ECO:0007669"/>
    <property type="project" value="InterPro"/>
</dbReference>